<dbReference type="Proteomes" id="UP000017590">
    <property type="component" value="Chromosome"/>
</dbReference>
<organism evidence="1 2">
    <name type="scientific">Clostridium autoethanogenum DSM 10061</name>
    <dbReference type="NCBI Taxonomy" id="1341692"/>
    <lineage>
        <taxon>Bacteria</taxon>
        <taxon>Bacillati</taxon>
        <taxon>Bacillota</taxon>
        <taxon>Clostridia</taxon>
        <taxon>Eubacteriales</taxon>
        <taxon>Clostridiaceae</taxon>
        <taxon>Clostridium</taxon>
    </lineage>
</organism>
<evidence type="ECO:0000313" key="1">
    <source>
        <dbReference type="EMBL" id="AGY75883.1"/>
    </source>
</evidence>
<dbReference type="RefSeq" id="WP_023162387.1">
    <property type="nucleotide sequence ID" value="NC_022592.1"/>
</dbReference>
<keyword evidence="2" id="KW-1185">Reference proteome</keyword>
<accession>A0ABN4BDZ0</accession>
<name>A0ABN4BDZ0_9CLOT</name>
<protein>
    <recommendedName>
        <fullName evidence="3">DUF1524 domain-containing protein</fullName>
    </recommendedName>
</protein>
<sequence>MEEWKAISYTIGNFAPIPNLKEKGRHLQQIHRDKNERWDFLLDYCRKNWKKYSCSSAISYNEYMKLTCQQIYFQEIYDDLFEKKLNNRKLEEIHAQEYCEWIEEWNKMIDKKNDLTLLSFGKKSTEMKDIEDIVKIICILIQVRGYMILAALSKR</sequence>
<dbReference type="EMBL" id="CP006763">
    <property type="protein sequence ID" value="AGY75883.1"/>
    <property type="molecule type" value="Genomic_DNA"/>
</dbReference>
<evidence type="ECO:0000313" key="2">
    <source>
        <dbReference type="Proteomes" id="UP000017590"/>
    </source>
</evidence>
<reference evidence="2" key="1">
    <citation type="journal article" date="2014" name="Biotechnol. Biofuels">
        <title>Comparison of single-molecule sequencing and hybrid approaches for finishing the genome of Clostridium autoethanogenum and analysis of CRISPR systems in industrial relevant Clostridia.</title>
        <authorList>
            <person name="Brown S.D."/>
            <person name="Nagaraju S."/>
            <person name="Utturkar S."/>
            <person name="De Tissera S."/>
            <person name="Segovia S."/>
            <person name="Mitchell W."/>
            <person name="Land M.L."/>
            <person name="Dassanayake A."/>
            <person name="Kopke M."/>
        </authorList>
    </citation>
    <scope>NUCLEOTIDE SEQUENCE [LARGE SCALE GENOMIC DNA]</scope>
    <source>
        <strain evidence="2">DSM 10061</strain>
    </source>
</reference>
<gene>
    <name evidence="1" type="ORF">CAETHG_1662</name>
</gene>
<proteinExistence type="predicted"/>
<evidence type="ECO:0008006" key="3">
    <source>
        <dbReference type="Google" id="ProtNLM"/>
    </source>
</evidence>